<evidence type="ECO:0000256" key="1">
    <source>
        <dbReference type="SAM" id="MobiDB-lite"/>
    </source>
</evidence>
<feature type="compositionally biased region" description="Polar residues" evidence="1">
    <location>
        <begin position="203"/>
        <end position="213"/>
    </location>
</feature>
<proteinExistence type="predicted"/>
<reference evidence="2" key="1">
    <citation type="submission" date="2020-02" db="EMBL/GenBank/DDBJ databases">
        <authorList>
            <person name="Meier V. D."/>
        </authorList>
    </citation>
    <scope>NUCLEOTIDE SEQUENCE</scope>
    <source>
        <strain evidence="2">AVDCRST_MAG34</strain>
    </source>
</reference>
<feature type="compositionally biased region" description="Basic residues" evidence="1">
    <location>
        <begin position="1"/>
        <end position="10"/>
    </location>
</feature>
<accession>A0A6J4LHK9</accession>
<name>A0A6J4LHK9_9ACTN</name>
<gene>
    <name evidence="2" type="ORF">AVDCRST_MAG34-514</name>
</gene>
<dbReference type="EC" id="2.1.1.171" evidence="2"/>
<feature type="compositionally biased region" description="Low complexity" evidence="1">
    <location>
        <begin position="30"/>
        <end position="46"/>
    </location>
</feature>
<evidence type="ECO:0000313" key="2">
    <source>
        <dbReference type="EMBL" id="CAA9331934.1"/>
    </source>
</evidence>
<feature type="region of interest" description="Disordered" evidence="1">
    <location>
        <begin position="1"/>
        <end position="219"/>
    </location>
</feature>
<dbReference type="GO" id="GO:0052913">
    <property type="term" value="F:16S rRNA (guanine(966)-N(2))-methyltransferase activity"/>
    <property type="evidence" value="ECO:0007669"/>
    <property type="project" value="UniProtKB-EC"/>
</dbReference>
<protein>
    <submittedName>
        <fullName evidence="2">16S rRNA (Guanine(966)-N(2))-methyltransferase</fullName>
        <ecNumber evidence="2">2.1.1.171</ecNumber>
    </submittedName>
</protein>
<dbReference type="AlphaFoldDB" id="A0A6J4LHK9"/>
<organism evidence="2">
    <name type="scientific">uncultured Nocardioidaceae bacterium</name>
    <dbReference type="NCBI Taxonomy" id="253824"/>
    <lineage>
        <taxon>Bacteria</taxon>
        <taxon>Bacillati</taxon>
        <taxon>Actinomycetota</taxon>
        <taxon>Actinomycetes</taxon>
        <taxon>Propionibacteriales</taxon>
        <taxon>Nocardioidaceae</taxon>
        <taxon>environmental samples</taxon>
    </lineage>
</organism>
<feature type="non-terminal residue" evidence="2">
    <location>
        <position position="1"/>
    </location>
</feature>
<sequence length="219" mass="22778">DPDHRRHGRRPAVEDAPGSADAPHLGPGPRGAVQRGGVPAGVVRRAAPPRPVRRLWRGRPRGGLPGGRLGDAGREGPPRRCPGQGQRPLARAHERRRGQCLGGPAPAAGRATRDGVRRGLPRPAVRDAGGRGRRRTPRAHRPRLAGRGGARRRGAVLAHRPGGVAGRLPSRPGPGLRGDGPALRHLGGATAGTAAVRSRAPPRQSTRQSTRPSTCAGAL</sequence>
<feature type="compositionally biased region" description="Gly residues" evidence="1">
    <location>
        <begin position="61"/>
        <end position="70"/>
    </location>
</feature>
<dbReference type="EMBL" id="CADCUI010000008">
    <property type="protein sequence ID" value="CAA9331934.1"/>
    <property type="molecule type" value="Genomic_DNA"/>
</dbReference>
<feature type="non-terminal residue" evidence="2">
    <location>
        <position position="219"/>
    </location>
</feature>
<keyword evidence="2" id="KW-0489">Methyltransferase</keyword>
<feature type="compositionally biased region" description="Basic residues" evidence="1">
    <location>
        <begin position="51"/>
        <end position="60"/>
    </location>
</feature>
<keyword evidence="2" id="KW-0808">Transferase</keyword>
<feature type="compositionally biased region" description="Basic residues" evidence="1">
    <location>
        <begin position="131"/>
        <end position="154"/>
    </location>
</feature>